<keyword evidence="2" id="KW-1185">Reference proteome</keyword>
<dbReference type="AlphaFoldDB" id="A0A1H7GHN2"/>
<evidence type="ECO:0000313" key="1">
    <source>
        <dbReference type="EMBL" id="SEK35980.1"/>
    </source>
</evidence>
<dbReference type="Proteomes" id="UP000198521">
    <property type="component" value="Unassembled WGS sequence"/>
</dbReference>
<evidence type="ECO:0000313" key="2">
    <source>
        <dbReference type="Proteomes" id="UP000198521"/>
    </source>
</evidence>
<accession>A0A1H7GHN2</accession>
<protein>
    <submittedName>
        <fullName evidence="1">Uncharacterized protein</fullName>
    </submittedName>
</protein>
<dbReference type="EMBL" id="FOAB01000001">
    <property type="protein sequence ID" value="SEK35980.1"/>
    <property type="molecule type" value="Genomic_DNA"/>
</dbReference>
<proteinExistence type="predicted"/>
<reference evidence="1 2" key="1">
    <citation type="submission" date="2016-10" db="EMBL/GenBank/DDBJ databases">
        <authorList>
            <person name="de Groot N.N."/>
        </authorList>
    </citation>
    <scope>NUCLEOTIDE SEQUENCE [LARGE SCALE GENOMIC DNA]</scope>
    <source>
        <strain evidence="1 2">DSM 25232</strain>
    </source>
</reference>
<name>A0A1H7GHN2_AQUAM</name>
<sequence length="39" mass="4410">MVYNKSEGILELSSNIVFAHTRFSVRKLDSGNILLTKVE</sequence>
<organism evidence="1 2">
    <name type="scientific">Aquimarina amphilecti</name>
    <dbReference type="NCBI Taxonomy" id="1038014"/>
    <lineage>
        <taxon>Bacteria</taxon>
        <taxon>Pseudomonadati</taxon>
        <taxon>Bacteroidota</taxon>
        <taxon>Flavobacteriia</taxon>
        <taxon>Flavobacteriales</taxon>
        <taxon>Flavobacteriaceae</taxon>
        <taxon>Aquimarina</taxon>
    </lineage>
</organism>
<gene>
    <name evidence="1" type="ORF">SAMN04487910_0340</name>
</gene>